<evidence type="ECO:0000259" key="7">
    <source>
        <dbReference type="PROSITE" id="PS50059"/>
    </source>
</evidence>
<evidence type="ECO:0000313" key="9">
    <source>
        <dbReference type="Proteomes" id="UP000470771"/>
    </source>
</evidence>
<comment type="similarity">
    <text evidence="2 6">Belongs to the FKBP-type PPIase family.</text>
</comment>
<comment type="catalytic activity">
    <reaction evidence="1 5 6">
        <text>[protein]-peptidylproline (omega=180) = [protein]-peptidylproline (omega=0)</text>
        <dbReference type="Rhea" id="RHEA:16237"/>
        <dbReference type="Rhea" id="RHEA-COMP:10747"/>
        <dbReference type="Rhea" id="RHEA-COMP:10748"/>
        <dbReference type="ChEBI" id="CHEBI:83833"/>
        <dbReference type="ChEBI" id="CHEBI:83834"/>
        <dbReference type="EC" id="5.2.1.8"/>
    </reaction>
</comment>
<evidence type="ECO:0000313" key="8">
    <source>
        <dbReference type="EMBL" id="NBG66961.1"/>
    </source>
</evidence>
<dbReference type="SUPFAM" id="SSF54534">
    <property type="entry name" value="FKBP-like"/>
    <property type="match status" value="1"/>
</dbReference>
<evidence type="ECO:0000256" key="5">
    <source>
        <dbReference type="PROSITE-ProRule" id="PRU00277"/>
    </source>
</evidence>
<comment type="caution">
    <text evidence="8">The sequence shown here is derived from an EMBL/GenBank/DDBJ whole genome shotgun (WGS) entry which is preliminary data.</text>
</comment>
<evidence type="ECO:0000256" key="2">
    <source>
        <dbReference type="ARBA" id="ARBA00006577"/>
    </source>
</evidence>
<dbReference type="GO" id="GO:0003755">
    <property type="term" value="F:peptidyl-prolyl cis-trans isomerase activity"/>
    <property type="evidence" value="ECO:0007669"/>
    <property type="project" value="UniProtKB-UniRule"/>
</dbReference>
<keyword evidence="3 5" id="KW-0697">Rotamase</keyword>
<feature type="domain" description="PPIase FKBP-type" evidence="7">
    <location>
        <begin position="79"/>
        <end position="166"/>
    </location>
</feature>
<dbReference type="AlphaFoldDB" id="A0A6N9NNI1"/>
<evidence type="ECO:0000256" key="6">
    <source>
        <dbReference type="RuleBase" id="RU003915"/>
    </source>
</evidence>
<dbReference type="PANTHER" id="PTHR43811:SF19">
    <property type="entry name" value="39 KDA FK506-BINDING NUCLEAR PROTEIN"/>
    <property type="match status" value="1"/>
</dbReference>
<evidence type="ECO:0000256" key="1">
    <source>
        <dbReference type="ARBA" id="ARBA00000971"/>
    </source>
</evidence>
<dbReference type="PANTHER" id="PTHR43811">
    <property type="entry name" value="FKBP-TYPE PEPTIDYL-PROLYL CIS-TRANS ISOMERASE FKPA"/>
    <property type="match status" value="1"/>
</dbReference>
<proteinExistence type="inferred from homology"/>
<gene>
    <name evidence="8" type="ORF">GQN54_12605</name>
</gene>
<reference evidence="8 9" key="1">
    <citation type="submission" date="2019-12" db="EMBL/GenBank/DDBJ databases">
        <authorList>
            <person name="Zhao J."/>
        </authorList>
    </citation>
    <scope>NUCLEOTIDE SEQUENCE [LARGE SCALE GENOMIC DNA]</scope>
    <source>
        <strain evidence="8 9">S-15</strain>
    </source>
</reference>
<dbReference type="Pfam" id="PF00254">
    <property type="entry name" value="FKBP_C"/>
    <property type="match status" value="1"/>
</dbReference>
<sequence length="167" mass="18165">MPEFIDSAEVLYFTVKLNEVESEEEARQKAEAGNAQKALKEQEALASYIESNQITTEPTASGLYFISEKKGTGKAAEAGKTVKVHYTGMFLDGTKFDSSVDRGEPFEFQLGVGNVIRGWDEGVAMMKEGGKAKLLIPSSLAYGPQDNGPIPGFSTLMFEVELIEVVD</sequence>
<organism evidence="8 9">
    <name type="scientific">Acidiluteibacter ferrifornacis</name>
    <dbReference type="NCBI Taxonomy" id="2692424"/>
    <lineage>
        <taxon>Bacteria</taxon>
        <taxon>Pseudomonadati</taxon>
        <taxon>Bacteroidota</taxon>
        <taxon>Flavobacteriia</taxon>
        <taxon>Flavobacteriales</taxon>
        <taxon>Cryomorphaceae</taxon>
        <taxon>Acidiluteibacter</taxon>
    </lineage>
</organism>
<evidence type="ECO:0000256" key="4">
    <source>
        <dbReference type="ARBA" id="ARBA00023235"/>
    </source>
</evidence>
<dbReference type="FunFam" id="3.10.50.40:FF:000006">
    <property type="entry name" value="Peptidyl-prolyl cis-trans isomerase"/>
    <property type="match status" value="1"/>
</dbReference>
<keyword evidence="9" id="KW-1185">Reference proteome</keyword>
<dbReference type="EC" id="5.2.1.8" evidence="6"/>
<dbReference type="Gene3D" id="3.10.50.40">
    <property type="match status" value="1"/>
</dbReference>
<dbReference type="EMBL" id="WWNE01000012">
    <property type="protein sequence ID" value="NBG66961.1"/>
    <property type="molecule type" value="Genomic_DNA"/>
</dbReference>
<protein>
    <recommendedName>
        <fullName evidence="6">Peptidyl-prolyl cis-trans isomerase</fullName>
        <ecNumber evidence="6">5.2.1.8</ecNumber>
    </recommendedName>
</protein>
<dbReference type="InterPro" id="IPR001179">
    <property type="entry name" value="PPIase_FKBP_dom"/>
</dbReference>
<name>A0A6N9NNI1_9FLAO</name>
<dbReference type="Proteomes" id="UP000470771">
    <property type="component" value="Unassembled WGS sequence"/>
</dbReference>
<dbReference type="InterPro" id="IPR046357">
    <property type="entry name" value="PPIase_dom_sf"/>
</dbReference>
<evidence type="ECO:0000256" key="3">
    <source>
        <dbReference type="ARBA" id="ARBA00023110"/>
    </source>
</evidence>
<dbReference type="PROSITE" id="PS50059">
    <property type="entry name" value="FKBP_PPIASE"/>
    <property type="match status" value="1"/>
</dbReference>
<keyword evidence="4 5" id="KW-0413">Isomerase</keyword>
<accession>A0A6N9NNI1</accession>